<sequence>MNNIVYALKYETMLAAKINLLLDLDIGSSVTVIKDYSVYNREESNLVQGEHNFREEIAENYIIFRDYNCKGLTIFSIAVWSDTFLIKRFQFVMHKVTVGCINKNKIRHLSYK</sequence>
<organism evidence="1 2">
    <name type="scientific">Onchocerca flexuosa</name>
    <dbReference type="NCBI Taxonomy" id="387005"/>
    <lineage>
        <taxon>Eukaryota</taxon>
        <taxon>Metazoa</taxon>
        <taxon>Ecdysozoa</taxon>
        <taxon>Nematoda</taxon>
        <taxon>Chromadorea</taxon>
        <taxon>Rhabditida</taxon>
        <taxon>Spirurina</taxon>
        <taxon>Spiruromorpha</taxon>
        <taxon>Filarioidea</taxon>
        <taxon>Onchocercidae</taxon>
        <taxon>Onchocerca</taxon>
    </lineage>
</organism>
<dbReference type="AlphaFoldDB" id="A0A238C005"/>
<protein>
    <submittedName>
        <fullName evidence="1">Uncharacterized protein</fullName>
    </submittedName>
</protein>
<keyword evidence="2" id="KW-1185">Reference proteome</keyword>
<name>A0A238C005_9BILA</name>
<dbReference type="Proteomes" id="UP000242913">
    <property type="component" value="Unassembled WGS sequence"/>
</dbReference>
<dbReference type="EMBL" id="KZ269983">
    <property type="protein sequence ID" value="OZC10847.1"/>
    <property type="molecule type" value="Genomic_DNA"/>
</dbReference>
<evidence type="ECO:0000313" key="1">
    <source>
        <dbReference type="EMBL" id="OZC10847.1"/>
    </source>
</evidence>
<gene>
    <name evidence="1" type="ORF">X798_01991</name>
</gene>
<reference evidence="1 2" key="1">
    <citation type="submission" date="2015-12" db="EMBL/GenBank/DDBJ databases">
        <title>Draft genome of the nematode, Onchocerca flexuosa.</title>
        <authorList>
            <person name="Mitreva M."/>
        </authorList>
    </citation>
    <scope>NUCLEOTIDE SEQUENCE [LARGE SCALE GENOMIC DNA]</scope>
    <source>
        <strain evidence="1">Red Deer</strain>
    </source>
</reference>
<evidence type="ECO:0000313" key="2">
    <source>
        <dbReference type="Proteomes" id="UP000242913"/>
    </source>
</evidence>
<proteinExistence type="predicted"/>
<accession>A0A238C005</accession>